<reference evidence="2" key="1">
    <citation type="submission" date="2015-01" db="EMBL/GenBank/DDBJ databases">
        <authorList>
            <person name="Aksoy S."/>
            <person name="Warren W."/>
            <person name="Wilson R.K."/>
        </authorList>
    </citation>
    <scope>NUCLEOTIDE SEQUENCE [LARGE SCALE GENOMIC DNA]</scope>
    <source>
        <strain evidence="2">IAEA</strain>
    </source>
</reference>
<reference evidence="1" key="2">
    <citation type="submission" date="2020-05" db="UniProtKB">
        <authorList>
            <consortium name="EnsemblMetazoa"/>
        </authorList>
    </citation>
    <scope>IDENTIFICATION</scope>
    <source>
        <strain evidence="1">IAEA</strain>
    </source>
</reference>
<protein>
    <submittedName>
        <fullName evidence="1">Uncharacterized protein</fullName>
    </submittedName>
</protein>
<dbReference type="EMBL" id="JXJN01020592">
    <property type="status" value="NOT_ANNOTATED_CDS"/>
    <property type="molecule type" value="Genomic_DNA"/>
</dbReference>
<dbReference type="Proteomes" id="UP000092460">
    <property type="component" value="Unassembled WGS sequence"/>
</dbReference>
<organism evidence="1 2">
    <name type="scientific">Glossina palpalis gambiensis</name>
    <dbReference type="NCBI Taxonomy" id="67801"/>
    <lineage>
        <taxon>Eukaryota</taxon>
        <taxon>Metazoa</taxon>
        <taxon>Ecdysozoa</taxon>
        <taxon>Arthropoda</taxon>
        <taxon>Hexapoda</taxon>
        <taxon>Insecta</taxon>
        <taxon>Pterygota</taxon>
        <taxon>Neoptera</taxon>
        <taxon>Endopterygota</taxon>
        <taxon>Diptera</taxon>
        <taxon>Brachycera</taxon>
        <taxon>Muscomorpha</taxon>
        <taxon>Hippoboscoidea</taxon>
        <taxon>Glossinidae</taxon>
        <taxon>Glossina</taxon>
    </lineage>
</organism>
<dbReference type="AlphaFoldDB" id="A0A1B0BUA9"/>
<sequence length="193" mass="21654">MKGLIRDNSKRSLKWKSGNLYEEFKKRLDLFNEALAFSLERQGDNRSVPSSSLYDKFKRRLYAANALPPDDDGDELGHVTIAKLLVDSKATIDLQDEDGETAFIGPLRELPELIVLDIATAVAKILSSLDIFSSSTKPNSDGFIMNPFVVAHLKKFDASKEISKLDMVRPPESSVEWSAKTIFYNYPSCPISY</sequence>
<dbReference type="EnsemblMetazoa" id="GPPI040760-RA">
    <property type="protein sequence ID" value="GPPI040760-PA"/>
    <property type="gene ID" value="GPPI040760"/>
</dbReference>
<evidence type="ECO:0000313" key="1">
    <source>
        <dbReference type="EnsemblMetazoa" id="GPPI040760-PA"/>
    </source>
</evidence>
<name>A0A1B0BUA9_9MUSC</name>
<dbReference type="VEuPathDB" id="VectorBase:GPPI040760"/>
<accession>A0A1B0BUA9</accession>
<proteinExistence type="predicted"/>
<evidence type="ECO:0000313" key="2">
    <source>
        <dbReference type="Proteomes" id="UP000092460"/>
    </source>
</evidence>
<keyword evidence="2" id="KW-1185">Reference proteome</keyword>